<dbReference type="EMBL" id="CM042040">
    <property type="protein sequence ID" value="KAI3716917.1"/>
    <property type="molecule type" value="Genomic_DNA"/>
</dbReference>
<protein>
    <submittedName>
        <fullName evidence="1">Uncharacterized protein</fullName>
    </submittedName>
</protein>
<dbReference type="Proteomes" id="UP001056120">
    <property type="component" value="Linkage Group LG23"/>
</dbReference>
<evidence type="ECO:0000313" key="2">
    <source>
        <dbReference type="Proteomes" id="UP001056120"/>
    </source>
</evidence>
<organism evidence="1 2">
    <name type="scientific">Smallanthus sonchifolius</name>
    <dbReference type="NCBI Taxonomy" id="185202"/>
    <lineage>
        <taxon>Eukaryota</taxon>
        <taxon>Viridiplantae</taxon>
        <taxon>Streptophyta</taxon>
        <taxon>Embryophyta</taxon>
        <taxon>Tracheophyta</taxon>
        <taxon>Spermatophyta</taxon>
        <taxon>Magnoliopsida</taxon>
        <taxon>eudicotyledons</taxon>
        <taxon>Gunneridae</taxon>
        <taxon>Pentapetalae</taxon>
        <taxon>asterids</taxon>
        <taxon>campanulids</taxon>
        <taxon>Asterales</taxon>
        <taxon>Asteraceae</taxon>
        <taxon>Asteroideae</taxon>
        <taxon>Heliantheae alliance</taxon>
        <taxon>Millerieae</taxon>
        <taxon>Smallanthus</taxon>
    </lineage>
</organism>
<name>A0ACB9B359_9ASTR</name>
<reference evidence="2" key="1">
    <citation type="journal article" date="2022" name="Mol. Ecol. Resour.">
        <title>The genomes of chicory, endive, great burdock and yacon provide insights into Asteraceae palaeo-polyploidization history and plant inulin production.</title>
        <authorList>
            <person name="Fan W."/>
            <person name="Wang S."/>
            <person name="Wang H."/>
            <person name="Wang A."/>
            <person name="Jiang F."/>
            <person name="Liu H."/>
            <person name="Zhao H."/>
            <person name="Xu D."/>
            <person name="Zhang Y."/>
        </authorList>
    </citation>
    <scope>NUCLEOTIDE SEQUENCE [LARGE SCALE GENOMIC DNA]</scope>
    <source>
        <strain evidence="2">cv. Yunnan</strain>
    </source>
</reference>
<keyword evidence="2" id="KW-1185">Reference proteome</keyword>
<comment type="caution">
    <text evidence="1">The sequence shown here is derived from an EMBL/GenBank/DDBJ whole genome shotgun (WGS) entry which is preliminary data.</text>
</comment>
<sequence>MNGFACKRSISVDDFFFDGLSRPGHTNNTSRASVKLATVLNITGLNTLGVSMGQIDFAPGSINPPHTHPRATEIVFVLKGELDVAFITTDNKLYSKSIKTGEVFVFPRGLIHFQRNSGNVPAAAIAAFNSQLPGTQKVANALFASSPSVADNVLGKTFQLRSKEVKRIKSRLAYNKL</sequence>
<proteinExistence type="predicted"/>
<gene>
    <name evidence="1" type="ORF">L1987_68146</name>
</gene>
<reference evidence="1 2" key="2">
    <citation type="journal article" date="2022" name="Mol. Ecol. Resour.">
        <title>The genomes of chicory, endive, great burdock and yacon provide insights into Asteraceae paleo-polyploidization history and plant inulin production.</title>
        <authorList>
            <person name="Fan W."/>
            <person name="Wang S."/>
            <person name="Wang H."/>
            <person name="Wang A."/>
            <person name="Jiang F."/>
            <person name="Liu H."/>
            <person name="Zhao H."/>
            <person name="Xu D."/>
            <person name="Zhang Y."/>
        </authorList>
    </citation>
    <scope>NUCLEOTIDE SEQUENCE [LARGE SCALE GENOMIC DNA]</scope>
    <source>
        <strain evidence="2">cv. Yunnan</strain>
        <tissue evidence="1">Leaves</tissue>
    </source>
</reference>
<accession>A0ACB9B359</accession>
<evidence type="ECO:0000313" key="1">
    <source>
        <dbReference type="EMBL" id="KAI3716917.1"/>
    </source>
</evidence>